<evidence type="ECO:0000313" key="7">
    <source>
        <dbReference type="EMBL" id="KNE21571.1"/>
    </source>
</evidence>
<evidence type="ECO:0008006" key="9">
    <source>
        <dbReference type="Google" id="ProtNLM"/>
    </source>
</evidence>
<evidence type="ECO:0000313" key="8">
    <source>
        <dbReference type="Proteomes" id="UP000036780"/>
    </source>
</evidence>
<feature type="coiled-coil region" evidence="6">
    <location>
        <begin position="86"/>
        <end position="113"/>
    </location>
</feature>
<reference evidence="8" key="1">
    <citation type="submission" date="2015-07" db="EMBL/GenBank/DDBJ databases">
        <title>Fjat-10053 dsm26.</title>
        <authorList>
            <person name="Liu B."/>
            <person name="Wang J."/>
            <person name="Zhu Y."/>
            <person name="Liu G."/>
            <person name="Chen Q."/>
            <person name="Chen Z."/>
            <person name="Lan J."/>
            <person name="Che J."/>
            <person name="Ge C."/>
            <person name="Shi H."/>
            <person name="Pan Z."/>
            <person name="Liu X."/>
        </authorList>
    </citation>
    <scope>NUCLEOTIDE SEQUENCE [LARGE SCALE GENOMIC DNA]</scope>
    <source>
        <strain evidence="8">DSM 26</strain>
    </source>
</reference>
<dbReference type="InterPro" id="IPR022948">
    <property type="entry name" value="COD_ChbG_bac"/>
</dbReference>
<dbReference type="PANTHER" id="PTHR31609">
    <property type="entry name" value="YDJC DEACETYLASE FAMILY MEMBER"/>
    <property type="match status" value="1"/>
</dbReference>
<evidence type="ECO:0000256" key="5">
    <source>
        <dbReference type="ARBA" id="ARBA00023277"/>
    </source>
</evidence>
<name>A0A0L0QSK2_VIRPA</name>
<keyword evidence="5" id="KW-0119">Carbohydrate metabolism</keyword>
<keyword evidence="8" id="KW-1185">Reference proteome</keyword>
<dbReference type="SUPFAM" id="SSF88713">
    <property type="entry name" value="Glycoside hydrolase/deacetylase"/>
    <property type="match status" value="1"/>
</dbReference>
<protein>
    <recommendedName>
        <fullName evidence="9">Carbohydrate deacetylase</fullName>
    </recommendedName>
</protein>
<dbReference type="GO" id="GO:0016811">
    <property type="term" value="F:hydrolase activity, acting on carbon-nitrogen (but not peptide) bonds, in linear amides"/>
    <property type="evidence" value="ECO:0007669"/>
    <property type="project" value="InterPro"/>
</dbReference>
<dbReference type="Gene3D" id="3.20.20.370">
    <property type="entry name" value="Glycoside hydrolase/deacetylase"/>
    <property type="match status" value="1"/>
</dbReference>
<dbReference type="NCBIfam" id="NF002559">
    <property type="entry name" value="PRK02134.1"/>
    <property type="match status" value="1"/>
</dbReference>
<keyword evidence="3" id="KW-0378">Hydrolase</keyword>
<proteinExistence type="predicted"/>
<dbReference type="PANTHER" id="PTHR31609:SF1">
    <property type="entry name" value="CARBOHYDRATE DEACETYLASE"/>
    <property type="match status" value="1"/>
</dbReference>
<dbReference type="RefSeq" id="WP_050351003.1">
    <property type="nucleotide sequence ID" value="NZ_CP073011.1"/>
</dbReference>
<dbReference type="OrthoDB" id="9774177at2"/>
<keyword evidence="6" id="KW-0175">Coiled coil</keyword>
<dbReference type="PATRIC" id="fig|1473.5.peg.4628"/>
<evidence type="ECO:0000256" key="1">
    <source>
        <dbReference type="ARBA" id="ARBA00001946"/>
    </source>
</evidence>
<evidence type="ECO:0000256" key="6">
    <source>
        <dbReference type="SAM" id="Coils"/>
    </source>
</evidence>
<accession>A0A0L0QSK2</accession>
<dbReference type="GO" id="GO:0000272">
    <property type="term" value="P:polysaccharide catabolic process"/>
    <property type="evidence" value="ECO:0007669"/>
    <property type="project" value="InterPro"/>
</dbReference>
<dbReference type="GO" id="GO:0019213">
    <property type="term" value="F:deacetylase activity"/>
    <property type="evidence" value="ECO:0007669"/>
    <property type="project" value="TreeGrafter"/>
</dbReference>
<dbReference type="AlphaFoldDB" id="A0A0L0QSK2"/>
<gene>
    <name evidence="7" type="ORF">AFK71_07925</name>
</gene>
<dbReference type="Pfam" id="PF04794">
    <property type="entry name" value="YdjC"/>
    <property type="match status" value="1"/>
</dbReference>
<evidence type="ECO:0000256" key="3">
    <source>
        <dbReference type="ARBA" id="ARBA00022801"/>
    </source>
</evidence>
<dbReference type="CDD" id="cd10803">
    <property type="entry name" value="YdjC_EF3048_like"/>
    <property type="match status" value="1"/>
</dbReference>
<dbReference type="InterPro" id="IPR011330">
    <property type="entry name" value="Glyco_hydro/deAcase_b/a-brl"/>
</dbReference>
<dbReference type="EMBL" id="LGTO01000005">
    <property type="protein sequence ID" value="KNE21571.1"/>
    <property type="molecule type" value="Genomic_DNA"/>
</dbReference>
<comment type="caution">
    <text evidence="7">The sequence shown here is derived from an EMBL/GenBank/DDBJ whole genome shotgun (WGS) entry which is preliminary data.</text>
</comment>
<evidence type="ECO:0000256" key="2">
    <source>
        <dbReference type="ARBA" id="ARBA00022723"/>
    </source>
</evidence>
<evidence type="ECO:0000256" key="4">
    <source>
        <dbReference type="ARBA" id="ARBA00022842"/>
    </source>
</evidence>
<comment type="cofactor">
    <cofactor evidence="1">
        <name>Mg(2+)</name>
        <dbReference type="ChEBI" id="CHEBI:18420"/>
    </cofactor>
</comment>
<keyword evidence="2" id="KW-0479">Metal-binding</keyword>
<dbReference type="Proteomes" id="UP000036780">
    <property type="component" value="Unassembled WGS sequence"/>
</dbReference>
<keyword evidence="4" id="KW-0460">Magnesium</keyword>
<dbReference type="GO" id="GO:0046872">
    <property type="term" value="F:metal ion binding"/>
    <property type="evidence" value="ECO:0007669"/>
    <property type="project" value="UniProtKB-KW"/>
</dbReference>
<organism evidence="7 8">
    <name type="scientific">Virgibacillus pantothenticus</name>
    <dbReference type="NCBI Taxonomy" id="1473"/>
    <lineage>
        <taxon>Bacteria</taxon>
        <taxon>Bacillati</taxon>
        <taxon>Bacillota</taxon>
        <taxon>Bacilli</taxon>
        <taxon>Bacillales</taxon>
        <taxon>Bacillaceae</taxon>
        <taxon>Virgibacillus</taxon>
    </lineage>
</organism>
<sequence>MRILINADDFGLTKGITDGILKAHTDGVVQSTTLMMNGNAVEYAISEAKKHSSLQIGIHLVLTWGKPLTNEAAILTDSNGFFKYTKEEKELKAEDLQAIKNEWQAQIEAFLATGLPLHHIDSHHHVHGWEPLKPVIIELANRYHVPVRYTETLQNERDLLLTEQIWLDFYDSGVDDNLFSQLEKLSATSVEVMTHPGFVDRDLHQVSSYTAKREKELELLCSFVLPEWAEKL</sequence>
<dbReference type="InterPro" id="IPR006879">
    <property type="entry name" value="YdjC-like"/>
</dbReference>
<dbReference type="GeneID" id="66872667"/>